<evidence type="ECO:0000313" key="11">
    <source>
        <dbReference type="Proteomes" id="UP000249185"/>
    </source>
</evidence>
<feature type="active site" description="Acyl-thioester intermediate" evidence="6">
    <location>
        <position position="88"/>
    </location>
</feature>
<dbReference type="Pfam" id="PF00108">
    <property type="entry name" value="Thiolase_N"/>
    <property type="match status" value="1"/>
</dbReference>
<dbReference type="EMBL" id="QFPW01000026">
    <property type="protein sequence ID" value="PZQ46358.1"/>
    <property type="molecule type" value="Genomic_DNA"/>
</dbReference>
<feature type="domain" description="Thiolase C-terminal" evidence="9">
    <location>
        <begin position="276"/>
        <end position="397"/>
    </location>
</feature>
<dbReference type="PANTHER" id="PTHR18919">
    <property type="entry name" value="ACETYL-COA C-ACYLTRANSFERASE"/>
    <property type="match status" value="1"/>
</dbReference>
<evidence type="ECO:0000256" key="4">
    <source>
        <dbReference type="ARBA" id="ARBA00023315"/>
    </source>
</evidence>
<dbReference type="FunFam" id="3.40.47.10:FF:000010">
    <property type="entry name" value="Acetyl-CoA acetyltransferase (Thiolase)"/>
    <property type="match status" value="1"/>
</dbReference>
<comment type="pathway">
    <text evidence="5">Metabolic intermediate biosynthesis; (R)-mevalonate biosynthesis; (R)-mevalonate from acetyl-CoA: step 1/3.</text>
</comment>
<comment type="similarity">
    <text evidence="1 7">Belongs to the thiolase-like superfamily. Thiolase family.</text>
</comment>
<accession>A0A2W5N142</accession>
<dbReference type="GO" id="GO:0044281">
    <property type="term" value="P:small molecule metabolic process"/>
    <property type="evidence" value="ECO:0007669"/>
    <property type="project" value="UniProtKB-ARBA"/>
</dbReference>
<evidence type="ECO:0000256" key="1">
    <source>
        <dbReference type="ARBA" id="ARBA00010982"/>
    </source>
</evidence>
<keyword evidence="3" id="KW-0583">PHB biosynthesis</keyword>
<comment type="caution">
    <text evidence="10">The sequence shown here is derived from an EMBL/GenBank/DDBJ whole genome shotgun (WGS) entry which is preliminary data.</text>
</comment>
<evidence type="ECO:0000256" key="5">
    <source>
        <dbReference type="ARBA" id="ARBA00037924"/>
    </source>
</evidence>
<sequence length="398" mass="42053">MKDALVVSPVRTPIGKFGGGLKPLTADQLMVAVVAEILRRSAVPAELIGDVIVSQSYASSEAPCLGRYGALAAGLPIEVPGYTLDRRCGSGLQAIVNAAMMVQTGQAEAVLVVGVESMSNIEFYTTDMRWGNRLGSVTLHDRLDRGRVRSQPEARFGVISGMPETADTLAREYEIDRATADAFAARSHARADAAWREGRFAEEVMPVTVPGRKGETTLVTRDEGIRAETTPEGLAKLRTLRPGGVTTAGNSSQQNDAAAGCLVVSPDFAARHGLDAMARLVGWAVAGVDPARMGIGPVPATRKVLDRLGLGLDAIDLIELNEAFATQALAALKGLGVDDLDRVNVNGSGISLGHPIGATGVRILTTLLHEMRRREVRYGLETMCIGGGMGMAAVFERL</sequence>
<evidence type="ECO:0000259" key="9">
    <source>
        <dbReference type="Pfam" id="PF02803"/>
    </source>
</evidence>
<proteinExistence type="inferred from homology"/>
<dbReference type="GO" id="GO:0042619">
    <property type="term" value="P:poly-hydroxybutyrate biosynthetic process"/>
    <property type="evidence" value="ECO:0007669"/>
    <property type="project" value="UniProtKB-KW"/>
</dbReference>
<evidence type="ECO:0000259" key="8">
    <source>
        <dbReference type="Pfam" id="PF00108"/>
    </source>
</evidence>
<reference evidence="10 11" key="1">
    <citation type="submission" date="2017-08" db="EMBL/GenBank/DDBJ databases">
        <title>Infants hospitalized years apart are colonized by the same room-sourced microbial strains.</title>
        <authorList>
            <person name="Brooks B."/>
            <person name="Olm M.R."/>
            <person name="Firek B.A."/>
            <person name="Baker R."/>
            <person name="Thomas B.C."/>
            <person name="Morowitz M.J."/>
            <person name="Banfield J.F."/>
        </authorList>
    </citation>
    <scope>NUCLEOTIDE SEQUENCE [LARGE SCALE GENOMIC DNA]</scope>
    <source>
        <strain evidence="10">S2_005_002_R2_34</strain>
    </source>
</reference>
<evidence type="ECO:0000256" key="2">
    <source>
        <dbReference type="ARBA" id="ARBA00022679"/>
    </source>
</evidence>
<dbReference type="Pfam" id="PF02803">
    <property type="entry name" value="Thiolase_C"/>
    <property type="match status" value="1"/>
</dbReference>
<dbReference type="PANTHER" id="PTHR18919:SF107">
    <property type="entry name" value="ACETYL-COA ACETYLTRANSFERASE, CYTOSOLIC"/>
    <property type="match status" value="1"/>
</dbReference>
<name>A0A2W5N142_RHOSU</name>
<dbReference type="SUPFAM" id="SSF53901">
    <property type="entry name" value="Thiolase-like"/>
    <property type="match status" value="2"/>
</dbReference>
<dbReference type="CDD" id="cd00751">
    <property type="entry name" value="thiolase"/>
    <property type="match status" value="1"/>
</dbReference>
<dbReference type="GO" id="GO:0003985">
    <property type="term" value="F:acetyl-CoA C-acetyltransferase activity"/>
    <property type="evidence" value="ECO:0007669"/>
    <property type="project" value="UniProtKB-EC"/>
</dbReference>
<evidence type="ECO:0000256" key="7">
    <source>
        <dbReference type="RuleBase" id="RU003557"/>
    </source>
</evidence>
<feature type="active site" description="Proton acceptor" evidence="6">
    <location>
        <position position="354"/>
    </location>
</feature>
<organism evidence="10 11">
    <name type="scientific">Rhodovulum sulfidophilum</name>
    <name type="common">Rhodobacter sulfidophilus</name>
    <dbReference type="NCBI Taxonomy" id="35806"/>
    <lineage>
        <taxon>Bacteria</taxon>
        <taxon>Pseudomonadati</taxon>
        <taxon>Pseudomonadota</taxon>
        <taxon>Alphaproteobacteria</taxon>
        <taxon>Rhodobacterales</taxon>
        <taxon>Paracoccaceae</taxon>
        <taxon>Rhodovulum</taxon>
    </lineage>
</organism>
<dbReference type="AlphaFoldDB" id="A0A2W5N142"/>
<dbReference type="InterPro" id="IPR002155">
    <property type="entry name" value="Thiolase"/>
</dbReference>
<keyword evidence="2 7" id="KW-0808">Transferase</keyword>
<dbReference type="InterPro" id="IPR020617">
    <property type="entry name" value="Thiolase_C"/>
</dbReference>
<protein>
    <submittedName>
        <fullName evidence="10">Acetyl-CoA C-acyltransferase</fullName>
        <ecNumber evidence="10">2.3.1.9</ecNumber>
    </submittedName>
</protein>
<evidence type="ECO:0000313" key="10">
    <source>
        <dbReference type="EMBL" id="PZQ46358.1"/>
    </source>
</evidence>
<dbReference type="PIRSF" id="PIRSF000429">
    <property type="entry name" value="Ac-CoA_Ac_transf"/>
    <property type="match status" value="1"/>
</dbReference>
<dbReference type="NCBIfam" id="TIGR01930">
    <property type="entry name" value="AcCoA-C-Actrans"/>
    <property type="match status" value="1"/>
</dbReference>
<dbReference type="EC" id="2.3.1.9" evidence="10"/>
<dbReference type="NCBIfam" id="NF004853">
    <property type="entry name" value="PRK06205.1"/>
    <property type="match status" value="1"/>
</dbReference>
<dbReference type="Proteomes" id="UP000249185">
    <property type="component" value="Unassembled WGS sequence"/>
</dbReference>
<feature type="active site" description="Proton acceptor" evidence="6">
    <location>
        <position position="384"/>
    </location>
</feature>
<evidence type="ECO:0000256" key="3">
    <source>
        <dbReference type="ARBA" id="ARBA00022752"/>
    </source>
</evidence>
<feature type="domain" description="Thiolase N-terminal" evidence="8">
    <location>
        <begin position="5"/>
        <end position="265"/>
    </location>
</feature>
<dbReference type="InterPro" id="IPR020616">
    <property type="entry name" value="Thiolase_N"/>
</dbReference>
<keyword evidence="4 7" id="KW-0012">Acyltransferase</keyword>
<dbReference type="InterPro" id="IPR016039">
    <property type="entry name" value="Thiolase-like"/>
</dbReference>
<dbReference type="Gene3D" id="3.40.47.10">
    <property type="match status" value="2"/>
</dbReference>
<gene>
    <name evidence="10" type="ORF">DI556_20440</name>
</gene>
<evidence type="ECO:0000256" key="6">
    <source>
        <dbReference type="PIRSR" id="PIRSR000429-1"/>
    </source>
</evidence>